<organism evidence="8 9">
    <name type="scientific">Varunaivibrio sulfuroxidans</name>
    <dbReference type="NCBI Taxonomy" id="1773489"/>
    <lineage>
        <taxon>Bacteria</taxon>
        <taxon>Pseudomonadati</taxon>
        <taxon>Pseudomonadota</taxon>
        <taxon>Alphaproteobacteria</taxon>
        <taxon>Rhodospirillales</taxon>
        <taxon>Magnetovibrionaceae</taxon>
        <taxon>Varunaivibrio</taxon>
    </lineage>
</organism>
<dbReference type="GO" id="GO:0003676">
    <property type="term" value="F:nucleic acid binding"/>
    <property type="evidence" value="ECO:0007669"/>
    <property type="project" value="InterPro"/>
</dbReference>
<sequence length="979" mass="108223">MYHALPNNHGLSGEVEASPLVRRDDATGTPSLTHAQYEGLAHGVARSESMLLVAPTSSGKTEVGLIAIASWLRADRNYIRKTVYLVSHRALARQKHKDLLKPEMLAAFGIEPADMVMSNGDLTIDGNGAVPEAPLNARVLIATYEKFLALLASNGHQPDMTHYCVVADECQLIGDNHRGREVEILLTLIKQANCGQFVGLSAVLSELDVNHLSTWLEITPVVVDTREVPLSYELRTTTAKYVWRTDGPEQVVNTGEALPRGTLDILAELSQDPANNLPVAVFCMSKPRVKALAEGWAQRCGVAPVEDAITRDLFGETTSLGENLAAFLPHSFAMHTTDLIDTERALVEDRLENNQIAVVFATSTLAQGLNFPFKTVVFDHWARWDSGQGGRVPITRSELRNMAGRAGRLGMGDTEGRVILTAQQGFPENFPTQYLGNSLDDLITPRLVPEWFDLIALQLLAAKIAANMDELLAFMDASLSGYLLRDNTQNFDAYLRNHLTEALTKLIQWGYVLGADALTVTDLGQAVARSGLQPKSANFFQNYLTQYRDHLLALLPPSVPLEGLEQQQEIPDWNVQDSDLVFLLSHLISTSPEYEDRDTTRRYLPYPLEVWRESNRAIRHQAILSIQPWDAGITAVNGSDIVADWVQGGSMRDFELSFGDDRRPLTGGQIAGMLRDLAAFMSGLGDVLEALTATTNAHLPALLTLVPSDDVRRELRRLLRRIRQLARQITVGIPEEVLWMLELDDANGEPLLKRSEILALNQHDITSLEDLLGAGRAADFNAAMTEVNVPQEKRAAIRVAARASRVKRTDQIKNRLLKDLGPIQCQDLINTYFTSRETIFEDAVASCLDCVEITILERDGDAQLRFPDFVVDIIENSPVVMESKSKEGDREVPLGEATDVGGKAAAHGLNRHPMVTICQPYVATDVPGKIKRAQDLSVVNAEDLAQVLAALKLGRITKERFYDWITTPGQPRFDDLFRP</sequence>
<dbReference type="InterPro" id="IPR050474">
    <property type="entry name" value="Hel308_SKI2-like"/>
</dbReference>
<dbReference type="OrthoDB" id="9807155at2"/>
<dbReference type="Pfam" id="PF00270">
    <property type="entry name" value="DEAD"/>
    <property type="match status" value="1"/>
</dbReference>
<evidence type="ECO:0000259" key="6">
    <source>
        <dbReference type="PROSITE" id="PS51192"/>
    </source>
</evidence>
<proteinExistence type="predicted"/>
<evidence type="ECO:0000313" key="8">
    <source>
        <dbReference type="EMBL" id="TCS64679.1"/>
    </source>
</evidence>
<dbReference type="GO" id="GO:0005524">
    <property type="term" value="F:ATP binding"/>
    <property type="evidence" value="ECO:0007669"/>
    <property type="project" value="UniProtKB-KW"/>
</dbReference>
<reference evidence="8 9" key="1">
    <citation type="submission" date="2019-03" db="EMBL/GenBank/DDBJ databases">
        <title>Genomic Encyclopedia of Type Strains, Phase IV (KMG-IV): sequencing the most valuable type-strain genomes for metagenomic binning, comparative biology and taxonomic classification.</title>
        <authorList>
            <person name="Goeker M."/>
        </authorList>
    </citation>
    <scope>NUCLEOTIDE SEQUENCE [LARGE SCALE GENOMIC DNA]</scope>
    <source>
        <strain evidence="8 9">DSM 101688</strain>
    </source>
</reference>
<dbReference type="InterPro" id="IPR027417">
    <property type="entry name" value="P-loop_NTPase"/>
</dbReference>
<keyword evidence="4" id="KW-0067">ATP-binding</keyword>
<comment type="caution">
    <text evidence="8">The sequence shown here is derived from an EMBL/GenBank/DDBJ whole genome shotgun (WGS) entry which is preliminary data.</text>
</comment>
<protein>
    <submittedName>
        <fullName evidence="8">Helicase</fullName>
    </submittedName>
</protein>
<dbReference type="PROSITE" id="PS51194">
    <property type="entry name" value="HELICASE_CTER"/>
    <property type="match status" value="1"/>
</dbReference>
<dbReference type="PANTHER" id="PTHR47961">
    <property type="entry name" value="DNA POLYMERASE THETA, PUTATIVE (AFU_ORTHOLOGUE AFUA_1G05260)-RELATED"/>
    <property type="match status" value="1"/>
</dbReference>
<evidence type="ECO:0000256" key="5">
    <source>
        <dbReference type="SAM" id="MobiDB-lite"/>
    </source>
</evidence>
<evidence type="ECO:0000259" key="7">
    <source>
        <dbReference type="PROSITE" id="PS51194"/>
    </source>
</evidence>
<evidence type="ECO:0000256" key="3">
    <source>
        <dbReference type="ARBA" id="ARBA00022806"/>
    </source>
</evidence>
<feature type="domain" description="Helicase C-terminal" evidence="7">
    <location>
        <begin position="261"/>
        <end position="472"/>
    </location>
</feature>
<evidence type="ECO:0000256" key="4">
    <source>
        <dbReference type="ARBA" id="ARBA00022840"/>
    </source>
</evidence>
<dbReference type="InterPro" id="IPR001650">
    <property type="entry name" value="Helicase_C-like"/>
</dbReference>
<feature type="region of interest" description="Disordered" evidence="5">
    <location>
        <begin position="1"/>
        <end position="31"/>
    </location>
</feature>
<dbReference type="Proteomes" id="UP000295304">
    <property type="component" value="Unassembled WGS sequence"/>
</dbReference>
<feature type="domain" description="Helicase ATP-binding" evidence="6">
    <location>
        <begin position="41"/>
        <end position="222"/>
    </location>
</feature>
<evidence type="ECO:0000256" key="2">
    <source>
        <dbReference type="ARBA" id="ARBA00022801"/>
    </source>
</evidence>
<dbReference type="RefSeq" id="WP_132937438.1">
    <property type="nucleotide sequence ID" value="NZ_CP119676.1"/>
</dbReference>
<dbReference type="Gene3D" id="3.40.50.300">
    <property type="entry name" value="P-loop containing nucleotide triphosphate hydrolases"/>
    <property type="match status" value="2"/>
</dbReference>
<name>A0A4R3JEZ2_9PROT</name>
<dbReference type="SUPFAM" id="SSF52540">
    <property type="entry name" value="P-loop containing nucleoside triphosphate hydrolases"/>
    <property type="match status" value="1"/>
</dbReference>
<dbReference type="PROSITE" id="PS51192">
    <property type="entry name" value="HELICASE_ATP_BIND_1"/>
    <property type="match status" value="1"/>
</dbReference>
<evidence type="ECO:0000256" key="1">
    <source>
        <dbReference type="ARBA" id="ARBA00022741"/>
    </source>
</evidence>
<accession>A0A4R3JEZ2</accession>
<dbReference type="Gene3D" id="1.10.3380.30">
    <property type="match status" value="1"/>
</dbReference>
<dbReference type="PANTHER" id="PTHR47961:SF1">
    <property type="entry name" value="ATP-DEPENDENT HELICASE MJ1401-RELATED"/>
    <property type="match status" value="1"/>
</dbReference>
<dbReference type="GO" id="GO:0004386">
    <property type="term" value="F:helicase activity"/>
    <property type="evidence" value="ECO:0007669"/>
    <property type="project" value="UniProtKB-KW"/>
</dbReference>
<evidence type="ECO:0000313" key="9">
    <source>
        <dbReference type="Proteomes" id="UP000295304"/>
    </source>
</evidence>
<dbReference type="InterPro" id="IPR014001">
    <property type="entry name" value="Helicase_ATP-bd"/>
</dbReference>
<dbReference type="GO" id="GO:0016787">
    <property type="term" value="F:hydrolase activity"/>
    <property type="evidence" value="ECO:0007669"/>
    <property type="project" value="UniProtKB-KW"/>
</dbReference>
<dbReference type="SMART" id="SM00490">
    <property type="entry name" value="HELICc"/>
    <property type="match status" value="1"/>
</dbReference>
<keyword evidence="3 8" id="KW-0347">Helicase</keyword>
<dbReference type="InterPro" id="IPR011545">
    <property type="entry name" value="DEAD/DEAH_box_helicase_dom"/>
</dbReference>
<gene>
    <name evidence="8" type="ORF">EDD55_1014</name>
</gene>
<dbReference type="AlphaFoldDB" id="A0A4R3JEZ2"/>
<keyword evidence="1" id="KW-0547">Nucleotide-binding</keyword>
<keyword evidence="9" id="KW-1185">Reference proteome</keyword>
<keyword evidence="2" id="KW-0378">Hydrolase</keyword>
<dbReference type="EMBL" id="SLZW01000001">
    <property type="protein sequence ID" value="TCS64679.1"/>
    <property type="molecule type" value="Genomic_DNA"/>
</dbReference>
<dbReference type="SMART" id="SM00487">
    <property type="entry name" value="DEXDc"/>
    <property type="match status" value="1"/>
</dbReference>